<protein>
    <submittedName>
        <fullName evidence="2">Uncharacterized protein</fullName>
    </submittedName>
</protein>
<dbReference type="EMBL" id="CAJNOR010000229">
    <property type="protein sequence ID" value="CAF0848243.1"/>
    <property type="molecule type" value="Genomic_DNA"/>
</dbReference>
<feature type="transmembrane region" description="Helical" evidence="1">
    <location>
        <begin position="33"/>
        <end position="53"/>
    </location>
</feature>
<dbReference type="Proteomes" id="UP000663828">
    <property type="component" value="Unassembled WGS sequence"/>
</dbReference>
<keyword evidence="1" id="KW-0472">Membrane</keyword>
<evidence type="ECO:0000256" key="1">
    <source>
        <dbReference type="SAM" id="Phobius"/>
    </source>
</evidence>
<gene>
    <name evidence="2" type="ORF">EDS130_LOCUS1204</name>
    <name evidence="3" type="ORF">XAT740_LOCUS5340</name>
</gene>
<evidence type="ECO:0000313" key="5">
    <source>
        <dbReference type="Proteomes" id="UP000663852"/>
    </source>
</evidence>
<comment type="caution">
    <text evidence="2">The sequence shown here is derived from an EMBL/GenBank/DDBJ whole genome shotgun (WGS) entry which is preliminary data.</text>
</comment>
<feature type="transmembrane region" description="Helical" evidence="1">
    <location>
        <begin position="297"/>
        <end position="315"/>
    </location>
</feature>
<dbReference type="Proteomes" id="UP000663852">
    <property type="component" value="Unassembled WGS sequence"/>
</dbReference>
<feature type="transmembrane region" description="Helical" evidence="1">
    <location>
        <begin position="102"/>
        <end position="122"/>
    </location>
</feature>
<dbReference type="OrthoDB" id="10017877at2759"/>
<accession>A0A813N8E4</accession>
<evidence type="ECO:0000313" key="3">
    <source>
        <dbReference type="EMBL" id="CAF0848243.1"/>
    </source>
</evidence>
<organism evidence="2 5">
    <name type="scientific">Adineta ricciae</name>
    <name type="common">Rotifer</name>
    <dbReference type="NCBI Taxonomy" id="249248"/>
    <lineage>
        <taxon>Eukaryota</taxon>
        <taxon>Metazoa</taxon>
        <taxon>Spiralia</taxon>
        <taxon>Gnathifera</taxon>
        <taxon>Rotifera</taxon>
        <taxon>Eurotatoria</taxon>
        <taxon>Bdelloidea</taxon>
        <taxon>Adinetida</taxon>
        <taxon>Adinetidae</taxon>
        <taxon>Adineta</taxon>
    </lineage>
</organism>
<sequence>MSHNQSDKILLPTYKLFFDDIEELFLHTISLRMLHILIITTGLFAIGIIMILLSRWTNAYLSYLNSFLYAVTFYDLLQLLSLVALKYNSTEQFYNQLCRWPYYLKSSAESGQCLTLIFLFALSRYHIRYFLTHNLLPNTNRINFRALTFVCLLFIVYDNNWITHLKVEKLHLITLNETKYEINIQEIRLSFYDTSNVELRSHDRFMVDLDRYSRGDERTAMISNSHNHSNDELFHNHKDVSGNEIIIKFPYDLFNPINNRTKRTRRQRISNSEKKKHSSYRINRCTYGQKNFYLSNFLSLVHSLIYFILLSYYLIIVHTYKMPNTDTNHHEQLYEKSRSLGRRKSAESHKQSVLIIQLKSFLCLITYSHILLTLTHLFYMFSLTIILCFCQTPFKWLPTKIFFKSLFLLTYFSIPLRMSILFIYLFQHQFSTHIHSIFFYIVHTKLRFSWKLRKPTTCFRLQFVPYKNDYNRKERLRTCLVHDLPSSIDEDQLNIISNDSVIVYDENSSGYNGVTTIVSSPITFANEALSNTSVIIKL</sequence>
<name>A0A813N8E4_ADIRI</name>
<feature type="transmembrane region" description="Helical" evidence="1">
    <location>
        <begin position="60"/>
        <end position="82"/>
    </location>
</feature>
<evidence type="ECO:0000313" key="4">
    <source>
        <dbReference type="Proteomes" id="UP000663828"/>
    </source>
</evidence>
<keyword evidence="1" id="KW-1133">Transmembrane helix</keyword>
<keyword evidence="4" id="KW-1185">Reference proteome</keyword>
<dbReference type="AlphaFoldDB" id="A0A813N8E4"/>
<evidence type="ECO:0000313" key="2">
    <source>
        <dbReference type="EMBL" id="CAF0732645.1"/>
    </source>
</evidence>
<feature type="transmembrane region" description="Helical" evidence="1">
    <location>
        <begin position="376"/>
        <end position="394"/>
    </location>
</feature>
<dbReference type="EMBL" id="CAJNOJ010000003">
    <property type="protein sequence ID" value="CAF0732645.1"/>
    <property type="molecule type" value="Genomic_DNA"/>
</dbReference>
<feature type="transmembrane region" description="Helical" evidence="1">
    <location>
        <begin position="406"/>
        <end position="426"/>
    </location>
</feature>
<proteinExistence type="predicted"/>
<reference evidence="2" key="1">
    <citation type="submission" date="2021-02" db="EMBL/GenBank/DDBJ databases">
        <authorList>
            <person name="Nowell W R."/>
        </authorList>
    </citation>
    <scope>NUCLEOTIDE SEQUENCE</scope>
</reference>
<keyword evidence="1" id="KW-0812">Transmembrane</keyword>